<protein>
    <submittedName>
        <fullName evidence="2">Uncharacterized protein</fullName>
    </submittedName>
</protein>
<accession>A0A0F8Y0H6</accession>
<feature type="region of interest" description="Disordered" evidence="1">
    <location>
        <begin position="22"/>
        <end position="79"/>
    </location>
</feature>
<dbReference type="EMBL" id="LAZR01056127">
    <property type="protein sequence ID" value="KKK74847.1"/>
    <property type="molecule type" value="Genomic_DNA"/>
</dbReference>
<gene>
    <name evidence="2" type="ORF">LCGC14_2879700</name>
</gene>
<proteinExistence type="predicted"/>
<evidence type="ECO:0000256" key="1">
    <source>
        <dbReference type="SAM" id="MobiDB-lite"/>
    </source>
</evidence>
<dbReference type="AlphaFoldDB" id="A0A0F8Y0H6"/>
<sequence>FAKRYGVSIERFAAGLSKALQGFRTTERTTPTPEHNEELRGQEEATGAQETSKPVRNKRRRRSLMLTGGGGKSLISPGPFFSERKVVSSLLPKNVPTPREENPHGR</sequence>
<feature type="compositionally biased region" description="Basic and acidic residues" evidence="1">
    <location>
        <begin position="34"/>
        <end position="43"/>
    </location>
</feature>
<name>A0A0F8Y0H6_9ZZZZ</name>
<feature type="non-terminal residue" evidence="2">
    <location>
        <position position="1"/>
    </location>
</feature>
<organism evidence="2">
    <name type="scientific">marine sediment metagenome</name>
    <dbReference type="NCBI Taxonomy" id="412755"/>
    <lineage>
        <taxon>unclassified sequences</taxon>
        <taxon>metagenomes</taxon>
        <taxon>ecological metagenomes</taxon>
    </lineage>
</organism>
<reference evidence="2" key="1">
    <citation type="journal article" date="2015" name="Nature">
        <title>Complex archaea that bridge the gap between prokaryotes and eukaryotes.</title>
        <authorList>
            <person name="Spang A."/>
            <person name="Saw J.H."/>
            <person name="Jorgensen S.L."/>
            <person name="Zaremba-Niedzwiedzka K."/>
            <person name="Martijn J."/>
            <person name="Lind A.E."/>
            <person name="van Eijk R."/>
            <person name="Schleper C."/>
            <person name="Guy L."/>
            <person name="Ettema T.J."/>
        </authorList>
    </citation>
    <scope>NUCLEOTIDE SEQUENCE</scope>
</reference>
<evidence type="ECO:0000313" key="2">
    <source>
        <dbReference type="EMBL" id="KKK74847.1"/>
    </source>
</evidence>
<comment type="caution">
    <text evidence="2">The sequence shown here is derived from an EMBL/GenBank/DDBJ whole genome shotgun (WGS) entry which is preliminary data.</text>
</comment>